<evidence type="ECO:0000256" key="2">
    <source>
        <dbReference type="PROSITE-ProRule" id="PRU00703"/>
    </source>
</evidence>
<dbReference type="STRING" id="53501.SAMN04488043_108111"/>
<dbReference type="InterPro" id="IPR000644">
    <property type="entry name" value="CBS_dom"/>
</dbReference>
<feature type="domain" description="CBS" evidence="3">
    <location>
        <begin position="11"/>
        <end position="67"/>
    </location>
</feature>
<evidence type="ECO:0000313" key="5">
    <source>
        <dbReference type="Proteomes" id="UP000051587"/>
    </source>
</evidence>
<dbReference type="InterPro" id="IPR046342">
    <property type="entry name" value="CBS_dom_sf"/>
</dbReference>
<keyword evidence="2" id="KW-0129">CBS domain</keyword>
<dbReference type="InterPro" id="IPR051462">
    <property type="entry name" value="CBS_domain-containing"/>
</dbReference>
<dbReference type="Proteomes" id="UP000051587">
    <property type="component" value="Unassembled WGS sequence"/>
</dbReference>
<dbReference type="Gene3D" id="3.10.580.10">
    <property type="entry name" value="CBS-domain"/>
    <property type="match status" value="1"/>
</dbReference>
<dbReference type="EMBL" id="CYSA01000019">
    <property type="protein sequence ID" value="CUH65971.1"/>
    <property type="molecule type" value="Genomic_DNA"/>
</dbReference>
<feature type="domain" description="CBS" evidence="3">
    <location>
        <begin position="76"/>
        <end position="134"/>
    </location>
</feature>
<sequence length="143" mass="15483">MSTTTIRNILGTRKVHSVSPETPIQEAARLMAELNVGALAVLDGATLKGILSERDIVFRVVAQGLSLADTPVSTAMTADPVTIDIDDAVSEALIVRLGESFRHLPVLETGRVAGLLSYRDIPAEYAMLYERFREMSGARADQK</sequence>
<dbReference type="Pfam" id="PF00571">
    <property type="entry name" value="CBS"/>
    <property type="match status" value="2"/>
</dbReference>
<gene>
    <name evidence="4" type="primary">hrp1</name>
    <name evidence="4" type="ORF">TG4357_02162</name>
</gene>
<accession>A0A0P1FCM9</accession>
<dbReference type="PANTHER" id="PTHR48108:SF26">
    <property type="entry name" value="CBS DOMAIN-CONTAINING PROTEIN DDB_G0289609"/>
    <property type="match status" value="1"/>
</dbReference>
<name>A0A0P1FCM9_THAGE</name>
<proteinExistence type="predicted"/>
<dbReference type="RefSeq" id="WP_058262900.1">
    <property type="nucleotide sequence ID" value="NZ_CP051181.1"/>
</dbReference>
<keyword evidence="5" id="KW-1185">Reference proteome</keyword>
<dbReference type="PANTHER" id="PTHR48108">
    <property type="entry name" value="CBS DOMAIN-CONTAINING PROTEIN CBSX2, CHLOROPLASTIC"/>
    <property type="match status" value="1"/>
</dbReference>
<dbReference type="PROSITE" id="PS51371">
    <property type="entry name" value="CBS"/>
    <property type="match status" value="2"/>
</dbReference>
<reference evidence="4 5" key="1">
    <citation type="submission" date="2015-09" db="EMBL/GenBank/DDBJ databases">
        <authorList>
            <consortium name="Swine Surveillance"/>
        </authorList>
    </citation>
    <scope>NUCLEOTIDE SEQUENCE [LARGE SCALE GENOMIC DNA]</scope>
    <source>
        <strain evidence="4 5">CECT 4357</strain>
    </source>
</reference>
<dbReference type="OrthoDB" id="9807125at2"/>
<dbReference type="AlphaFoldDB" id="A0A0P1FCM9"/>
<dbReference type="SMART" id="SM00116">
    <property type="entry name" value="CBS"/>
    <property type="match status" value="2"/>
</dbReference>
<protein>
    <submittedName>
        <fullName evidence="4">Hypoxic response protein 1</fullName>
    </submittedName>
</protein>
<dbReference type="SUPFAM" id="SSF54631">
    <property type="entry name" value="CBS-domain pair"/>
    <property type="match status" value="1"/>
</dbReference>
<evidence type="ECO:0000256" key="1">
    <source>
        <dbReference type="ARBA" id="ARBA00022737"/>
    </source>
</evidence>
<evidence type="ECO:0000313" key="4">
    <source>
        <dbReference type="EMBL" id="CUH65971.1"/>
    </source>
</evidence>
<evidence type="ECO:0000259" key="3">
    <source>
        <dbReference type="PROSITE" id="PS51371"/>
    </source>
</evidence>
<keyword evidence="1" id="KW-0677">Repeat</keyword>
<organism evidence="4 5">
    <name type="scientific">Thalassovita gelatinovora</name>
    <name type="common">Thalassobius gelatinovorus</name>
    <dbReference type="NCBI Taxonomy" id="53501"/>
    <lineage>
        <taxon>Bacteria</taxon>
        <taxon>Pseudomonadati</taxon>
        <taxon>Pseudomonadota</taxon>
        <taxon>Alphaproteobacteria</taxon>
        <taxon>Rhodobacterales</taxon>
        <taxon>Roseobacteraceae</taxon>
        <taxon>Thalassovita</taxon>
    </lineage>
</organism>